<proteinExistence type="predicted"/>
<dbReference type="Pfam" id="PF02867">
    <property type="entry name" value="Ribonuc_red_lgC"/>
    <property type="match status" value="2"/>
</dbReference>
<dbReference type="InterPro" id="IPR000788">
    <property type="entry name" value="RNR_lg_C"/>
</dbReference>
<dbReference type="PANTHER" id="PTHR43371">
    <property type="entry name" value="VITAMIN B12-DEPENDENT RIBONUCLEOTIDE REDUCTASE"/>
    <property type="match status" value="1"/>
</dbReference>
<evidence type="ECO:0000256" key="4">
    <source>
        <dbReference type="ARBA" id="ARBA00023285"/>
    </source>
</evidence>
<dbReference type="GO" id="GO:0031419">
    <property type="term" value="F:cobalamin binding"/>
    <property type="evidence" value="ECO:0007669"/>
    <property type="project" value="UniProtKB-KW"/>
</dbReference>
<dbReference type="EMBL" id="SMTG01000004">
    <property type="protein sequence ID" value="TDK30964.1"/>
    <property type="molecule type" value="Genomic_DNA"/>
</dbReference>
<reference evidence="6 7" key="1">
    <citation type="submission" date="2019-03" db="EMBL/GenBank/DDBJ databases">
        <title>Luteimonas zhaokaii sp.nov., isolated from the rectal contents of Plateau pika in Yushu, Qinghai Province, China.</title>
        <authorList>
            <person name="Zhang G."/>
        </authorList>
    </citation>
    <scope>NUCLEOTIDE SEQUENCE [LARGE SCALE GENOMIC DNA]</scope>
    <source>
        <strain evidence="6 7">THG-MD21</strain>
    </source>
</reference>
<dbReference type="PANTHER" id="PTHR43371:SF1">
    <property type="entry name" value="RIBONUCLEOSIDE-DIPHOSPHATE REDUCTASE"/>
    <property type="match status" value="1"/>
</dbReference>
<accession>A0A4V3ANL4</accession>
<evidence type="ECO:0000256" key="3">
    <source>
        <dbReference type="ARBA" id="ARBA00023002"/>
    </source>
</evidence>
<keyword evidence="3" id="KW-0560">Oxidoreductase</keyword>
<organism evidence="6 7">
    <name type="scientific">Luteimonas terrae</name>
    <dbReference type="NCBI Taxonomy" id="1530191"/>
    <lineage>
        <taxon>Bacteria</taxon>
        <taxon>Pseudomonadati</taxon>
        <taxon>Pseudomonadota</taxon>
        <taxon>Gammaproteobacteria</taxon>
        <taxon>Lysobacterales</taxon>
        <taxon>Lysobacteraceae</taxon>
        <taxon>Luteimonas</taxon>
    </lineage>
</organism>
<comment type="cofactor">
    <cofactor evidence="1">
        <name>adenosylcob(III)alamin</name>
        <dbReference type="ChEBI" id="CHEBI:18408"/>
    </cofactor>
</comment>
<dbReference type="AlphaFoldDB" id="A0A4V3ANL4"/>
<dbReference type="OrthoDB" id="9762933at2"/>
<dbReference type="InterPro" id="IPR050862">
    <property type="entry name" value="RdRp_reductase_class-2"/>
</dbReference>
<evidence type="ECO:0000313" key="7">
    <source>
        <dbReference type="Proteomes" id="UP000295543"/>
    </source>
</evidence>
<dbReference type="PRINTS" id="PR01183">
    <property type="entry name" value="RIBORDTASEM1"/>
</dbReference>
<dbReference type="SUPFAM" id="SSF51998">
    <property type="entry name" value="PFL-like glycyl radical enzymes"/>
    <property type="match status" value="1"/>
</dbReference>
<evidence type="ECO:0000259" key="5">
    <source>
        <dbReference type="Pfam" id="PF02867"/>
    </source>
</evidence>
<gene>
    <name evidence="6" type="ORF">E2F49_11550</name>
</gene>
<comment type="caution">
    <text evidence="6">The sequence shown here is derived from an EMBL/GenBank/DDBJ whole genome shotgun (WGS) entry which is preliminary data.</text>
</comment>
<feature type="domain" description="Ribonucleotide reductase large subunit C-terminal" evidence="5">
    <location>
        <begin position="380"/>
        <end position="528"/>
    </location>
</feature>
<keyword evidence="7" id="KW-1185">Reference proteome</keyword>
<dbReference type="Proteomes" id="UP000295543">
    <property type="component" value="Unassembled WGS sequence"/>
</dbReference>
<dbReference type="Gene3D" id="3.20.70.20">
    <property type="match status" value="1"/>
</dbReference>
<evidence type="ECO:0000313" key="6">
    <source>
        <dbReference type="EMBL" id="TDK30964.1"/>
    </source>
</evidence>
<protein>
    <recommendedName>
        <fullName evidence="5">Ribonucleotide reductase large subunit C-terminal domain-containing protein</fullName>
    </recommendedName>
</protein>
<sequence length="552" mass="58982">MESDAMSRPNCLVPDLPVWALDNPYLQALKPRFFARPAEGVWGEIPKRVQRLFVEVERRYTSTDRAEALGETLRALVHDGAFFPNSPAMMNSEQESRVNLFACHVLSPPIETGGFEVARTIHDGCGGIGYDLTALEDPVSLTEVIERETTALNPGRKRKAHSAVTVDALHPRCDAFIELAGRLSVTHTNVELTDAFFALLAAGDDEAVRRWGTICDSIAATGTPSIAFAGQKAARSPNGERLVLNLCGETPLRENESSLVGTLNLARFVSSGHFDVARFIRAARIGVRCLDNMHDLQRHASPIVAERCAQGRKIGLGVMGYADALLELGIRYGSEDALAFARTVMGRLSQVAYAESEALARERGSCDPSLQGGDGRPPRRNAALLAIAANGTLGLLANVTGGMEPMFGLYTRQMVEDAEATCQLQPSLARALRAAGFDEDGVVRVAELLAAGMSLGDIDGVPERIRNTAVCAHELAFQAHIRTQATFQAFMDGGISKTINLPRSSTAADVATAVLTARDEGCIGISLYRDGSVVGQPSQALGADQAVGAVTA</sequence>
<keyword evidence="2" id="KW-0846">Cobalamin</keyword>
<evidence type="ECO:0000256" key="2">
    <source>
        <dbReference type="ARBA" id="ARBA00022628"/>
    </source>
</evidence>
<evidence type="ECO:0000256" key="1">
    <source>
        <dbReference type="ARBA" id="ARBA00001922"/>
    </source>
</evidence>
<keyword evidence="4" id="KW-0170">Cobalt</keyword>
<feature type="domain" description="Ribonucleotide reductase large subunit C-terminal" evidence="5">
    <location>
        <begin position="211"/>
        <end position="366"/>
    </location>
</feature>
<dbReference type="GO" id="GO:0004748">
    <property type="term" value="F:ribonucleoside-diphosphate reductase activity, thioredoxin disulfide as acceptor"/>
    <property type="evidence" value="ECO:0007669"/>
    <property type="project" value="TreeGrafter"/>
</dbReference>
<name>A0A4V3ANL4_9GAMM</name>